<dbReference type="SUPFAM" id="SSF52374">
    <property type="entry name" value="Nucleotidylyl transferase"/>
    <property type="match status" value="1"/>
</dbReference>
<feature type="domain" description="Cytidyltransferase-like" evidence="1">
    <location>
        <begin position="6"/>
        <end position="127"/>
    </location>
</feature>
<dbReference type="InterPro" id="IPR004821">
    <property type="entry name" value="Cyt_trans-like"/>
</dbReference>
<reference evidence="3 4" key="1">
    <citation type="submission" date="2019-08" db="EMBL/GenBank/DDBJ databases">
        <title>Deep-cultivation of Planctomycetes and their phenomic and genomic characterization uncovers novel biology.</title>
        <authorList>
            <person name="Wiegand S."/>
            <person name="Jogler M."/>
            <person name="Boedeker C."/>
            <person name="Pinto D."/>
            <person name="Vollmers J."/>
            <person name="Rivas-Marin E."/>
            <person name="Kohn T."/>
            <person name="Peeters S.H."/>
            <person name="Heuer A."/>
            <person name="Rast P."/>
            <person name="Oberbeckmann S."/>
            <person name="Bunk B."/>
            <person name="Jeske O."/>
            <person name="Meyerdierks A."/>
            <person name="Storesund J.E."/>
            <person name="Kallscheuer N."/>
            <person name="Luecker S."/>
            <person name="Lage O.M."/>
            <person name="Pohl T."/>
            <person name="Merkel B.J."/>
            <person name="Hornburger P."/>
            <person name="Mueller R.-W."/>
            <person name="Bruemmer F."/>
            <person name="Labrenz M."/>
            <person name="Spormann A.M."/>
            <person name="Op den Camp H."/>
            <person name="Overmann J."/>
            <person name="Amann R."/>
            <person name="Jetten M.S.M."/>
            <person name="Mascher T."/>
            <person name="Medema M.H."/>
            <person name="Devos D.P."/>
            <person name="Kaster A.-K."/>
            <person name="Ovreas L."/>
            <person name="Rohde M."/>
            <person name="Galperin M.Y."/>
            <person name="Jogler C."/>
        </authorList>
    </citation>
    <scope>NUCLEOTIDE SEQUENCE [LARGE SCALE GENOMIC DNA]</scope>
    <source>
        <strain evidence="3 4">OJF2</strain>
    </source>
</reference>
<evidence type="ECO:0000259" key="1">
    <source>
        <dbReference type="Pfam" id="PF01467"/>
    </source>
</evidence>
<dbReference type="AlphaFoldDB" id="A0A5B9W1J8"/>
<dbReference type="SUPFAM" id="SSF52540">
    <property type="entry name" value="P-loop containing nucleoside triphosphate hydrolases"/>
    <property type="match status" value="1"/>
</dbReference>
<dbReference type="RefSeq" id="WP_148594387.1">
    <property type="nucleotide sequence ID" value="NZ_CP042997.1"/>
</dbReference>
<dbReference type="Gene3D" id="3.40.50.620">
    <property type="entry name" value="HUPs"/>
    <property type="match status" value="1"/>
</dbReference>
<dbReference type="Pfam" id="PF01467">
    <property type="entry name" value="CTP_transf_like"/>
    <property type="match status" value="1"/>
</dbReference>
<gene>
    <name evidence="3" type="primary">nadR</name>
    <name evidence="3" type="ORF">OJF2_30050</name>
</gene>
<evidence type="ECO:0000313" key="4">
    <source>
        <dbReference type="Proteomes" id="UP000324233"/>
    </source>
</evidence>
<dbReference type="InterPro" id="IPR027417">
    <property type="entry name" value="P-loop_NTPase"/>
</dbReference>
<dbReference type="Gene3D" id="3.40.50.300">
    <property type="entry name" value="P-loop containing nucleotide triphosphate hydrolases"/>
    <property type="match status" value="1"/>
</dbReference>
<dbReference type="Proteomes" id="UP000324233">
    <property type="component" value="Chromosome"/>
</dbReference>
<dbReference type="OrthoDB" id="9802794at2"/>
<evidence type="ECO:0000259" key="2">
    <source>
        <dbReference type="Pfam" id="PF13521"/>
    </source>
</evidence>
<organism evidence="3 4">
    <name type="scientific">Aquisphaera giovannonii</name>
    <dbReference type="NCBI Taxonomy" id="406548"/>
    <lineage>
        <taxon>Bacteria</taxon>
        <taxon>Pseudomonadati</taxon>
        <taxon>Planctomycetota</taxon>
        <taxon>Planctomycetia</taxon>
        <taxon>Isosphaerales</taxon>
        <taxon>Isosphaeraceae</taxon>
        <taxon>Aquisphaera</taxon>
    </lineage>
</organism>
<dbReference type="PANTHER" id="PTHR37512">
    <property type="entry name" value="TRIFUNCTIONAL NAD BIOSYNTHESIS/REGULATOR PROTEIN NADR"/>
    <property type="match status" value="1"/>
</dbReference>
<accession>A0A5B9W1J8</accession>
<dbReference type="PANTHER" id="PTHR37512:SF1">
    <property type="entry name" value="NADR_TTD14 AAA DOMAIN-CONTAINING PROTEIN"/>
    <property type="match status" value="1"/>
</dbReference>
<dbReference type="Pfam" id="PF13521">
    <property type="entry name" value="AAA_28"/>
    <property type="match status" value="1"/>
</dbReference>
<keyword evidence="4" id="KW-1185">Reference proteome</keyword>
<dbReference type="KEGG" id="agv:OJF2_30050"/>
<dbReference type="InterPro" id="IPR038727">
    <property type="entry name" value="NadR/Ttd14_AAA_dom"/>
</dbReference>
<evidence type="ECO:0000313" key="3">
    <source>
        <dbReference type="EMBL" id="QEH34466.1"/>
    </source>
</evidence>
<name>A0A5B9W1J8_9BACT</name>
<dbReference type="EMBL" id="CP042997">
    <property type="protein sequence ID" value="QEH34466.1"/>
    <property type="molecule type" value="Genomic_DNA"/>
</dbReference>
<feature type="domain" description="NadR/Ttd14 AAA" evidence="2">
    <location>
        <begin position="147"/>
        <end position="310"/>
    </location>
</feature>
<dbReference type="InterPro" id="IPR052735">
    <property type="entry name" value="NAD_biosynth-regulator"/>
</dbReference>
<sequence>MTLGFIVGKFYPPHRGHKHLIDTARRQVDHLVVMVAHHPSQAIPGELRKAWLEEIHPDCDVRLVPDELEDDSRQWAQFTVRYLGRAPDVVFTSEDYGWEYARLMGTRHVLVDRPRAAVPISGTKVRESPLDHLEWLEPCVRAHFVRRVVLVGAESTGKTTLAQRLAVHYHTAWVPEYGREHWEKKVAGLPMDGPTPAWTREEFVHIATEQRAREEALARVADRVLICDTNAFATGTWFERYEHHRDPEVDAIGARDRADLYLLAAPDVPFVQDGFRDGERIRGWMHDRFLEQLMAGGVPCRVLEGPFEGREAGAIAAIDGLLREPRPVGGTPGGRR</sequence>
<dbReference type="GO" id="GO:0003824">
    <property type="term" value="F:catalytic activity"/>
    <property type="evidence" value="ECO:0007669"/>
    <property type="project" value="InterPro"/>
</dbReference>
<dbReference type="NCBIfam" id="TIGR00125">
    <property type="entry name" value="cyt_tran_rel"/>
    <property type="match status" value="1"/>
</dbReference>
<dbReference type="InterPro" id="IPR014729">
    <property type="entry name" value="Rossmann-like_a/b/a_fold"/>
</dbReference>
<proteinExistence type="predicted"/>
<protein>
    <submittedName>
        <fullName evidence="3">Trifunctional NAD biosynthesis/regulator protein NadR</fullName>
    </submittedName>
</protein>